<dbReference type="InterPro" id="IPR052709">
    <property type="entry name" value="Transposase-MT_Hybrid"/>
</dbReference>
<organism evidence="4 5">
    <name type="scientific">Cordylochernes scorpioides</name>
    <dbReference type="NCBI Taxonomy" id="51811"/>
    <lineage>
        <taxon>Eukaryota</taxon>
        <taxon>Metazoa</taxon>
        <taxon>Ecdysozoa</taxon>
        <taxon>Arthropoda</taxon>
        <taxon>Chelicerata</taxon>
        <taxon>Arachnida</taxon>
        <taxon>Pseudoscorpiones</taxon>
        <taxon>Cheliferoidea</taxon>
        <taxon>Chernetidae</taxon>
        <taxon>Cordylochernes</taxon>
    </lineage>
</organism>
<dbReference type="SUPFAM" id="SSF46565">
    <property type="entry name" value="Chaperone J-domain"/>
    <property type="match status" value="1"/>
</dbReference>
<feature type="coiled-coil region" evidence="1">
    <location>
        <begin position="279"/>
        <end position="313"/>
    </location>
</feature>
<keyword evidence="5" id="KW-1185">Reference proteome</keyword>
<dbReference type="InterPro" id="IPR054076">
    <property type="entry name" value="ZUO1-like_ZHD"/>
</dbReference>
<dbReference type="Gene3D" id="1.10.287.110">
    <property type="entry name" value="DnaJ domain"/>
    <property type="match status" value="1"/>
</dbReference>
<feature type="region of interest" description="Disordered" evidence="2">
    <location>
        <begin position="114"/>
        <end position="133"/>
    </location>
</feature>
<gene>
    <name evidence="4" type="ORF">LAZ67_10002764</name>
</gene>
<keyword evidence="1" id="KW-0175">Coiled coil</keyword>
<name>A0ABY6KWT5_9ARAC</name>
<dbReference type="Pfam" id="PF21884">
    <property type="entry name" value="ZUO1-like_ZHD"/>
    <property type="match status" value="1"/>
</dbReference>
<dbReference type="InterPro" id="IPR036869">
    <property type="entry name" value="J_dom_sf"/>
</dbReference>
<dbReference type="EMBL" id="CP092872">
    <property type="protein sequence ID" value="UYV73334.1"/>
    <property type="molecule type" value="Genomic_DNA"/>
</dbReference>
<dbReference type="Gene3D" id="3.30.420.10">
    <property type="entry name" value="Ribonuclease H-like superfamily/Ribonuclease H"/>
    <property type="match status" value="1"/>
</dbReference>
<sequence length="671" mass="79150">MHTLEEIKSYYKLLGFTRSASVEEIKKAYETEALKCHPDKNPGQEKEATVKFQNLQNTFFALIECVNIYIFDDFPSLEEAEAASKFDDNKKAKKSNYFKFDKKAKKFSKFYNKSEKTDGKKDSPCDEETNKYSKPDDFVEETYDDINNNLPDIIILDQMIDPFLKSTCFNGFDGPEGFYQVYGNLFTRISKFDMEFRPSKNISRPHFGSTKSSVRVVKNFYKHWLSYATYKSYIDQEDLNANSRKKLNNMLNQNQNYRPEFNKRVIYLVKHVKSIDPRVLKYEEELEQEEMKKAQISKENTKANQKFKKQEKTFEQKKHLMNITSLIENTYFNGYDDGPEGFFQVFGDIFQIISAEDVNFWDDDKFKRPIFGNSKSCFRKVVKPFYENWLSYDSYSIFSGKGPKGVDDQKVFEEYLSMHDRSEIENITRRDMEVRRLVRYVQKIDSRFKWIPHFLNLDQKFNRIRVSKALLKRYEEEGDYFLDQIVTGDESWYYHYDPSTKRASMEWKRGDSPRPKKIRSQRSAGKVLLTIFWDVDGPICLDFLSSRQRMNSDLYCDILVNKLKPGIRNKRRGKLSKGVLFLHDNARPHTSCKTVSTIIKLGFEVLEHPSYSPDLAPSGYFLFGLLKKELKGKRFDSDEDVQKVVQDFFTRFLRVPIKRVFTSCQNDGDDV</sequence>
<dbReference type="CDD" id="cd06257">
    <property type="entry name" value="DnaJ"/>
    <property type="match status" value="1"/>
</dbReference>
<dbReference type="PROSITE" id="PS50076">
    <property type="entry name" value="DNAJ_2"/>
    <property type="match status" value="1"/>
</dbReference>
<evidence type="ECO:0000256" key="2">
    <source>
        <dbReference type="SAM" id="MobiDB-lite"/>
    </source>
</evidence>
<evidence type="ECO:0000313" key="5">
    <source>
        <dbReference type="Proteomes" id="UP001235939"/>
    </source>
</evidence>
<dbReference type="PRINTS" id="PR00625">
    <property type="entry name" value="JDOMAIN"/>
</dbReference>
<dbReference type="PANTHER" id="PTHR46060">
    <property type="entry name" value="MARINER MOS1 TRANSPOSASE-LIKE PROTEIN"/>
    <property type="match status" value="1"/>
</dbReference>
<feature type="domain" description="J" evidence="3">
    <location>
        <begin position="9"/>
        <end position="101"/>
    </location>
</feature>
<evidence type="ECO:0000259" key="3">
    <source>
        <dbReference type="PROSITE" id="PS50076"/>
    </source>
</evidence>
<protein>
    <recommendedName>
        <fullName evidence="3">J domain-containing protein</fullName>
    </recommendedName>
</protein>
<dbReference type="Proteomes" id="UP001235939">
    <property type="component" value="Chromosome 10"/>
</dbReference>
<dbReference type="InterPro" id="IPR001888">
    <property type="entry name" value="Transposase_1"/>
</dbReference>
<dbReference type="SMART" id="SM00271">
    <property type="entry name" value="DnaJ"/>
    <property type="match status" value="1"/>
</dbReference>
<dbReference type="PANTHER" id="PTHR46060:SF1">
    <property type="entry name" value="MARINER MOS1 TRANSPOSASE-LIKE PROTEIN"/>
    <property type="match status" value="1"/>
</dbReference>
<accession>A0ABY6KWT5</accession>
<dbReference type="Pfam" id="PF00226">
    <property type="entry name" value="DnaJ"/>
    <property type="match status" value="1"/>
</dbReference>
<reference evidence="4 5" key="1">
    <citation type="submission" date="2022-01" db="EMBL/GenBank/DDBJ databases">
        <title>A chromosomal length assembly of Cordylochernes scorpioides.</title>
        <authorList>
            <person name="Zeh D."/>
            <person name="Zeh J."/>
        </authorList>
    </citation>
    <scope>NUCLEOTIDE SEQUENCE [LARGE SCALE GENOMIC DNA]</scope>
    <source>
        <strain evidence="4">IN4F17</strain>
        <tissue evidence="4">Whole Body</tissue>
    </source>
</reference>
<proteinExistence type="predicted"/>
<dbReference type="Pfam" id="PF01359">
    <property type="entry name" value="Transposase_1"/>
    <property type="match status" value="1"/>
</dbReference>
<evidence type="ECO:0000313" key="4">
    <source>
        <dbReference type="EMBL" id="UYV73334.1"/>
    </source>
</evidence>
<dbReference type="InterPro" id="IPR001623">
    <property type="entry name" value="DnaJ_domain"/>
</dbReference>
<dbReference type="InterPro" id="IPR036397">
    <property type="entry name" value="RNaseH_sf"/>
</dbReference>
<evidence type="ECO:0000256" key="1">
    <source>
        <dbReference type="SAM" id="Coils"/>
    </source>
</evidence>